<sequence>MLLFEIELIIEVSDKPYNQKSMAKSDLSSMTQEELHKKEKGLKMLIAFFIPIILLLFFFVLKDFLEGKEMDWSMLTIAICTLAGPITIYPQFQEVRKELSSKRT</sequence>
<evidence type="ECO:0000256" key="1">
    <source>
        <dbReference type="SAM" id="Phobius"/>
    </source>
</evidence>
<keyword evidence="1" id="KW-1133">Transmembrane helix</keyword>
<gene>
    <name evidence="2" type="ORF">AFM12_03500</name>
</gene>
<evidence type="ECO:0000313" key="2">
    <source>
        <dbReference type="EMBL" id="KPM49669.1"/>
    </source>
</evidence>
<feature type="transmembrane region" description="Helical" evidence="1">
    <location>
        <begin position="42"/>
        <end position="60"/>
    </location>
</feature>
<protein>
    <submittedName>
        <fullName evidence="2">Uncharacterized protein</fullName>
    </submittedName>
</protein>
<accession>A0A0P7BR04</accession>
<keyword evidence="1" id="KW-0812">Transmembrane</keyword>
<dbReference type="Proteomes" id="UP000050454">
    <property type="component" value="Unassembled WGS sequence"/>
</dbReference>
<evidence type="ECO:0000313" key="3">
    <source>
        <dbReference type="Proteomes" id="UP000050454"/>
    </source>
</evidence>
<name>A0A0P7BR04_9BACT</name>
<organism evidence="2 3">
    <name type="scientific">Jiulongibacter sediminis</name>
    <dbReference type="NCBI Taxonomy" id="1605367"/>
    <lineage>
        <taxon>Bacteria</taxon>
        <taxon>Pseudomonadati</taxon>
        <taxon>Bacteroidota</taxon>
        <taxon>Cytophagia</taxon>
        <taxon>Cytophagales</taxon>
        <taxon>Leadbetterellaceae</taxon>
        <taxon>Jiulongibacter</taxon>
    </lineage>
</organism>
<keyword evidence="3" id="KW-1185">Reference proteome</keyword>
<comment type="caution">
    <text evidence="2">The sequence shown here is derived from an EMBL/GenBank/DDBJ whole genome shotgun (WGS) entry which is preliminary data.</text>
</comment>
<reference evidence="2 3" key="1">
    <citation type="submission" date="2015-07" db="EMBL/GenBank/DDBJ databases">
        <title>The draft genome sequence of Leadbetterella sp. JN14-9.</title>
        <authorList>
            <person name="Liu Y."/>
            <person name="Du J."/>
            <person name="Shao Z."/>
        </authorList>
    </citation>
    <scope>NUCLEOTIDE SEQUENCE [LARGE SCALE GENOMIC DNA]</scope>
    <source>
        <strain evidence="2 3">JN14-9</strain>
    </source>
</reference>
<feature type="transmembrane region" description="Helical" evidence="1">
    <location>
        <begin position="72"/>
        <end position="92"/>
    </location>
</feature>
<keyword evidence="1" id="KW-0472">Membrane</keyword>
<dbReference type="EMBL" id="LGTQ01000005">
    <property type="protein sequence ID" value="KPM49669.1"/>
    <property type="molecule type" value="Genomic_DNA"/>
</dbReference>
<dbReference type="OrthoDB" id="1495768at2"/>
<dbReference type="AlphaFoldDB" id="A0A0P7BR04"/>
<proteinExistence type="predicted"/>